<reference evidence="1" key="1">
    <citation type="journal article" date="2022" name="Front. Microbiol.">
        <title>New perspectives on an old grouping: The genomic and phenotypic variability of Oxalobacter formigenes and the implications for calcium oxalate stone prevention.</title>
        <authorList>
            <person name="Chmiel J.A."/>
            <person name="Carr C."/>
            <person name="Stuivenberg G.A."/>
            <person name="Venema R."/>
            <person name="Chanyi R.M."/>
            <person name="Al K.F."/>
            <person name="Giguere D."/>
            <person name="Say H."/>
            <person name="Akouris P.P."/>
            <person name="Dominguez Romero S.A."/>
            <person name="Kwong A."/>
            <person name="Tai V."/>
            <person name="Koval S.F."/>
            <person name="Razvi H."/>
            <person name="Bjazevic J."/>
            <person name="Burton J.P."/>
        </authorList>
    </citation>
    <scope>NUCLEOTIDE SEQUENCE</scope>
    <source>
        <strain evidence="1">OxK</strain>
    </source>
</reference>
<dbReference type="EMBL" id="CP098251">
    <property type="protein sequence ID" value="WAV91974.1"/>
    <property type="molecule type" value="Genomic_DNA"/>
</dbReference>
<dbReference type="Pfam" id="PF00990">
    <property type="entry name" value="GGDEF"/>
    <property type="match status" value="1"/>
</dbReference>
<dbReference type="PROSITE" id="PS50112">
    <property type="entry name" value="PAS"/>
    <property type="match status" value="1"/>
</dbReference>
<dbReference type="InterPro" id="IPR043128">
    <property type="entry name" value="Rev_trsase/Diguanyl_cyclase"/>
</dbReference>
<name>A0A9E9NS62_9BURK</name>
<protein>
    <submittedName>
        <fullName evidence="1">EAL domain-containing protein</fullName>
    </submittedName>
</protein>
<dbReference type="InterPro" id="IPR035919">
    <property type="entry name" value="EAL_sf"/>
</dbReference>
<dbReference type="NCBIfam" id="TIGR00254">
    <property type="entry name" value="GGDEF"/>
    <property type="match status" value="1"/>
</dbReference>
<dbReference type="SMART" id="SM00052">
    <property type="entry name" value="EAL"/>
    <property type="match status" value="1"/>
</dbReference>
<dbReference type="Gene3D" id="3.30.70.270">
    <property type="match status" value="1"/>
</dbReference>
<dbReference type="InterPro" id="IPR029787">
    <property type="entry name" value="Nucleotide_cyclase"/>
</dbReference>
<dbReference type="RefSeq" id="WP_269284285.1">
    <property type="nucleotide sequence ID" value="NZ_CP098251.1"/>
</dbReference>
<dbReference type="CDD" id="cd00130">
    <property type="entry name" value="PAS"/>
    <property type="match status" value="1"/>
</dbReference>
<dbReference type="Pfam" id="PF08447">
    <property type="entry name" value="PAS_3"/>
    <property type="match status" value="1"/>
</dbReference>
<organism evidence="1">
    <name type="scientific">Oxalobacter aliiformigenes</name>
    <dbReference type="NCBI Taxonomy" id="2946593"/>
    <lineage>
        <taxon>Bacteria</taxon>
        <taxon>Pseudomonadati</taxon>
        <taxon>Pseudomonadota</taxon>
        <taxon>Betaproteobacteria</taxon>
        <taxon>Burkholderiales</taxon>
        <taxon>Oxalobacteraceae</taxon>
        <taxon>Oxalobacter</taxon>
    </lineage>
</organism>
<dbReference type="Pfam" id="PF00563">
    <property type="entry name" value="EAL"/>
    <property type="match status" value="1"/>
</dbReference>
<gene>
    <name evidence="1" type="ORF">NB646_04440</name>
</gene>
<dbReference type="PANTHER" id="PTHR44757">
    <property type="entry name" value="DIGUANYLATE CYCLASE DGCP"/>
    <property type="match status" value="1"/>
</dbReference>
<dbReference type="SUPFAM" id="SSF55073">
    <property type="entry name" value="Nucleotide cyclase"/>
    <property type="match status" value="1"/>
</dbReference>
<dbReference type="CDD" id="cd01949">
    <property type="entry name" value="GGDEF"/>
    <property type="match status" value="1"/>
</dbReference>
<dbReference type="InterPro" id="IPR000014">
    <property type="entry name" value="PAS"/>
</dbReference>
<dbReference type="PANTHER" id="PTHR44757:SF2">
    <property type="entry name" value="BIOFILM ARCHITECTURE MAINTENANCE PROTEIN MBAA"/>
    <property type="match status" value="1"/>
</dbReference>
<dbReference type="InterPro" id="IPR013655">
    <property type="entry name" value="PAS_fold_3"/>
</dbReference>
<dbReference type="PROSITE" id="PS50883">
    <property type="entry name" value="EAL"/>
    <property type="match status" value="1"/>
</dbReference>
<dbReference type="InterPro" id="IPR052155">
    <property type="entry name" value="Biofilm_reg_signaling"/>
</dbReference>
<proteinExistence type="predicted"/>
<dbReference type="NCBIfam" id="TIGR00229">
    <property type="entry name" value="sensory_box"/>
    <property type="match status" value="1"/>
</dbReference>
<dbReference type="SUPFAM" id="SSF55785">
    <property type="entry name" value="PYP-like sensor domain (PAS domain)"/>
    <property type="match status" value="1"/>
</dbReference>
<dbReference type="InterPro" id="IPR000160">
    <property type="entry name" value="GGDEF_dom"/>
</dbReference>
<sequence>MSSSMNVSGHFRDIPDAMAIRYGIRHEEPYRLLLDKLPVGVIQIGKDEKIRFVNSRFADMLGYTPSFFPGTIKDLVNPDTYFHSQHTWKDMWYTMRQFQVEIRFRHKNGYYILTENIIRLVLDDNGDPDFAVIVSRPANPDGKPVPEKHLSLFDPLTSLPNRNYLDSFLNGAIERTRQNNKMLGILELNINRFKIINESLGHDAGDALLKQVSKRLIHAVHENDTVVRLGGDEFIVVLENIDRMEDVVCIANRMMKTVTEPLQLSGHDLSIGIAIGGSLYPRDAADAGTLLKYADIALAEARRKRSSVVRFFSPGMNITPKERLITESELRRALEKDEFVLFYQPRLSLKTGEIVGLEALIRWNHPGEGIVPASGFIPVAEEIGLIEKIGEIVLDTVTCQLITWGKNRNVQIPVAFNVSTRELYSTHLPESLKRILAETGLPPGLFELEITESSLIEDMDEVHANLTAIRQMGIAIAIDDFGTGYSSLRYLSSLPIDSLKIDSSFITKMATSKGMKSIIESTIVMAHSLHMPVIAEGVSTQEQLDFLAARGCDQIQGYLCSPPLPPDELEIFLDNHHPENPFPQQP</sequence>
<evidence type="ECO:0000313" key="1">
    <source>
        <dbReference type="EMBL" id="WAV91974.1"/>
    </source>
</evidence>
<dbReference type="InterPro" id="IPR001633">
    <property type="entry name" value="EAL_dom"/>
</dbReference>
<dbReference type="Gene3D" id="3.20.20.450">
    <property type="entry name" value="EAL domain"/>
    <property type="match status" value="1"/>
</dbReference>
<dbReference type="SUPFAM" id="SSF141868">
    <property type="entry name" value="EAL domain-like"/>
    <property type="match status" value="1"/>
</dbReference>
<dbReference type="Gene3D" id="3.30.450.20">
    <property type="entry name" value="PAS domain"/>
    <property type="match status" value="1"/>
</dbReference>
<dbReference type="PROSITE" id="PS50887">
    <property type="entry name" value="GGDEF"/>
    <property type="match status" value="1"/>
</dbReference>
<dbReference type="FunFam" id="3.20.20.450:FF:000001">
    <property type="entry name" value="Cyclic di-GMP phosphodiesterase yahA"/>
    <property type="match status" value="1"/>
</dbReference>
<dbReference type="SMART" id="SM00267">
    <property type="entry name" value="GGDEF"/>
    <property type="match status" value="1"/>
</dbReference>
<dbReference type="CDD" id="cd01948">
    <property type="entry name" value="EAL"/>
    <property type="match status" value="1"/>
</dbReference>
<accession>A0A9E9NS62</accession>
<dbReference type="SMART" id="SM00091">
    <property type="entry name" value="PAS"/>
    <property type="match status" value="1"/>
</dbReference>
<dbReference type="Proteomes" id="UP001164819">
    <property type="component" value="Chromosome"/>
</dbReference>
<dbReference type="AlphaFoldDB" id="A0A9E9NS62"/>
<dbReference type="InterPro" id="IPR035965">
    <property type="entry name" value="PAS-like_dom_sf"/>
</dbReference>